<proteinExistence type="inferred from homology"/>
<feature type="compositionally biased region" description="Pro residues" evidence="8">
    <location>
        <begin position="661"/>
        <end position="677"/>
    </location>
</feature>
<evidence type="ECO:0000313" key="11">
    <source>
        <dbReference type="Proteomes" id="UP000419144"/>
    </source>
</evidence>
<feature type="compositionally biased region" description="Polar residues" evidence="8">
    <location>
        <begin position="545"/>
        <end position="559"/>
    </location>
</feature>
<comment type="subcellular location">
    <subcellularLocation>
        <location evidence="1">Cytoplasm</location>
    </subcellularLocation>
</comment>
<dbReference type="Gene3D" id="3.40.850.10">
    <property type="entry name" value="Kinesin motor domain"/>
    <property type="match status" value="1"/>
</dbReference>
<dbReference type="GO" id="GO:0007018">
    <property type="term" value="P:microtubule-based movement"/>
    <property type="evidence" value="ECO:0007669"/>
    <property type="project" value="InterPro"/>
</dbReference>
<dbReference type="InterPro" id="IPR019821">
    <property type="entry name" value="Kinesin_motor_CS"/>
</dbReference>
<dbReference type="AlphaFoldDB" id="A0A640KJ93"/>
<dbReference type="EMBL" id="BLBS01000034">
    <property type="protein sequence ID" value="GET89301.1"/>
    <property type="molecule type" value="Genomic_DNA"/>
</dbReference>
<dbReference type="VEuPathDB" id="TriTrypDB:LtaPh_2520400"/>
<dbReference type="PANTHER" id="PTHR47969">
    <property type="entry name" value="CHROMOSOME-ASSOCIATED KINESIN KIF4A-RELATED"/>
    <property type="match status" value="1"/>
</dbReference>
<dbReference type="InterPro" id="IPR001752">
    <property type="entry name" value="Kinesin_motor_dom"/>
</dbReference>
<keyword evidence="5 7" id="KW-0175">Coiled coil</keyword>
<dbReference type="PANTHER" id="PTHR47969:SF15">
    <property type="entry name" value="CHROMOSOME-ASSOCIATED KINESIN KIF4A-RELATED"/>
    <property type="match status" value="1"/>
</dbReference>
<feature type="compositionally biased region" description="Polar residues" evidence="8">
    <location>
        <begin position="599"/>
        <end position="621"/>
    </location>
</feature>
<evidence type="ECO:0000256" key="2">
    <source>
        <dbReference type="ARBA" id="ARBA00022490"/>
    </source>
</evidence>
<feature type="region of interest" description="Disordered" evidence="8">
    <location>
        <begin position="926"/>
        <end position="950"/>
    </location>
</feature>
<dbReference type="InterPro" id="IPR036961">
    <property type="entry name" value="Kinesin_motor_dom_sf"/>
</dbReference>
<evidence type="ECO:0000256" key="4">
    <source>
        <dbReference type="ARBA" id="ARBA00022840"/>
    </source>
</evidence>
<dbReference type="GO" id="GO:0003777">
    <property type="term" value="F:microtubule motor activity"/>
    <property type="evidence" value="ECO:0007669"/>
    <property type="project" value="InterPro"/>
</dbReference>
<keyword evidence="3 6" id="KW-0547">Nucleotide-binding</keyword>
<name>A0A640KJ93_LEITA</name>
<dbReference type="PRINTS" id="PR00380">
    <property type="entry name" value="KINESINHEAVY"/>
</dbReference>
<dbReference type="GO" id="GO:0051231">
    <property type="term" value="P:spindle elongation"/>
    <property type="evidence" value="ECO:0007669"/>
    <property type="project" value="TreeGrafter"/>
</dbReference>
<evidence type="ECO:0000256" key="3">
    <source>
        <dbReference type="ARBA" id="ARBA00022741"/>
    </source>
</evidence>
<evidence type="ECO:0000259" key="9">
    <source>
        <dbReference type="PROSITE" id="PS50067"/>
    </source>
</evidence>
<organism evidence="10 11">
    <name type="scientific">Leishmania tarentolae</name>
    <name type="common">Sauroleishmania tarentolae</name>
    <dbReference type="NCBI Taxonomy" id="5689"/>
    <lineage>
        <taxon>Eukaryota</taxon>
        <taxon>Discoba</taxon>
        <taxon>Euglenozoa</taxon>
        <taxon>Kinetoplastea</taxon>
        <taxon>Metakinetoplastina</taxon>
        <taxon>Trypanosomatida</taxon>
        <taxon>Trypanosomatidae</taxon>
        <taxon>Leishmaniinae</taxon>
        <taxon>Leishmania</taxon>
        <taxon>lizard Leishmania</taxon>
    </lineage>
</organism>
<feature type="region of interest" description="Disordered" evidence="8">
    <location>
        <begin position="593"/>
        <end position="678"/>
    </location>
</feature>
<protein>
    <submittedName>
        <fullName evidence="10">Kinesin, putative</fullName>
    </submittedName>
</protein>
<comment type="similarity">
    <text evidence="6">Belongs to the TRAFAC class myosin-kinesin ATPase superfamily. Kinesin family.</text>
</comment>
<dbReference type="GO" id="GO:0005737">
    <property type="term" value="C:cytoplasm"/>
    <property type="evidence" value="ECO:0007669"/>
    <property type="project" value="UniProtKB-SubCell"/>
</dbReference>
<feature type="region of interest" description="Disordered" evidence="8">
    <location>
        <begin position="476"/>
        <end position="581"/>
    </location>
</feature>
<feature type="compositionally biased region" description="Polar residues" evidence="8">
    <location>
        <begin position="494"/>
        <end position="503"/>
    </location>
</feature>
<dbReference type="GO" id="GO:0005524">
    <property type="term" value="F:ATP binding"/>
    <property type="evidence" value="ECO:0007669"/>
    <property type="project" value="UniProtKB-UniRule"/>
</dbReference>
<evidence type="ECO:0000256" key="7">
    <source>
        <dbReference type="SAM" id="Coils"/>
    </source>
</evidence>
<accession>A0A640KJ93</accession>
<feature type="compositionally biased region" description="Low complexity" evidence="8">
    <location>
        <begin position="992"/>
        <end position="1007"/>
    </location>
</feature>
<evidence type="ECO:0000256" key="5">
    <source>
        <dbReference type="ARBA" id="ARBA00023054"/>
    </source>
</evidence>
<feature type="domain" description="Kinesin motor" evidence="9">
    <location>
        <begin position="5"/>
        <end position="317"/>
    </location>
</feature>
<feature type="compositionally biased region" description="Low complexity" evidence="8">
    <location>
        <begin position="1059"/>
        <end position="1069"/>
    </location>
</feature>
<dbReference type="OrthoDB" id="3176171at2759"/>
<sequence>MSSSSIKVAVRCRPLFGQERPAGGLDIQNRRILLDSKTYDPDFTFSPTSTQEDVFQACRPILQCVKEGMNGTIMVYGQTGTGKTYTMLGSESGEQGLVHKVVANMLEHVQEKIADGAQCALTLSMIEIYNEHLTDMLSPNGEEEVTLISGFPRFTHKATLCRVNDAIETIQRGLSWRHTAATLMNERSSRSHVVFIFDMEEYNAFTEQAEVAHLFMIDLAGSESLKKSQASGVAAGEAGKINKSLLALKSVFLALSNTNEATRPSHVPYRDSKLTELLQDSIGGTARTLMIACISAVGRDIEETKSTLLYAVKARSIRNAANTEKEKLLVRLRSMEVENQKLRNRLQERVNERGGYYVTKEEHEQTQEMAESYDQLKEAVEQLMQDRQSSDARQHIWESQVKVLKALLADKEEELQNFKEVYHEALKRFEYQAAKLQRMVRGGVAEAKDVVKTSFADNYARLQAWRTELLNALEEPAPTTLPPPLPPPLSPASCQQNDTTTATAVPKEEEVQRQKADDGTFRCPLDAVAAMSPERRSCTPPPSQAHLNGGTQSLSQPTGTRGVAGPVSNGSPSRTAAVAAAVSHPGRAAMATAAPYSARGSTTSSLQRCSITSGAPSVSVSPTRRAGRPRLGGGGTAANNGARRCLMGSSNNTTAFRDGGAPPPSSPPLGASPPPLLTPLSAAAATDVPAKGDCEEYCGLTLATNVVDASAPLLIAQTTSGSTVPPVWSAVMAEYDAQCLRTVHQLNEAVDRMLSECLKLFTDYKEHAERAEVKRRRGVGEVCQRLRTELDLNLAQLQRVEAVGERDVQEARERFSDQLHMKAKMPSLADATPFQLAVRDACAEVILHAAHAFPHPSIPGDAEAALDVIVRNVQRCSATFSLQALDPLSSSAVSVHASSVAACGTTTSSSSAANSPIVSRALSAWGGGGGSSSPQLTNLPPMPPLTSPLPCESPAMAPLCSLAESPSKEEVRGCDSAGGRLPQGSRGTMHVSSQRQQQQSTRLSSLRGSVTLTTMSVNRNRDGDGRRGGGSKPSRLHKRTRSVAASTTSSDGGAPPSARRTTTTRQCGP</sequence>
<keyword evidence="6" id="KW-0505">Motor protein</keyword>
<evidence type="ECO:0000256" key="8">
    <source>
        <dbReference type="SAM" id="MobiDB-lite"/>
    </source>
</evidence>
<dbReference type="Proteomes" id="UP000419144">
    <property type="component" value="Unassembled WGS sequence"/>
</dbReference>
<feature type="region of interest" description="Disordered" evidence="8">
    <location>
        <begin position="970"/>
        <end position="1069"/>
    </location>
</feature>
<comment type="caution">
    <text evidence="10">The sequence shown here is derived from an EMBL/GenBank/DDBJ whole genome shotgun (WGS) entry which is preliminary data.</text>
</comment>
<reference evidence="10" key="1">
    <citation type="submission" date="2019-11" db="EMBL/GenBank/DDBJ databases">
        <title>Leishmania tarentolae CDS.</title>
        <authorList>
            <person name="Goto Y."/>
            <person name="Yamagishi J."/>
        </authorList>
    </citation>
    <scope>NUCLEOTIDE SEQUENCE [LARGE SCALE GENOMIC DNA]</scope>
    <source>
        <strain evidence="10">Parrot Tar II</strain>
    </source>
</reference>
<dbReference type="PROSITE" id="PS50067">
    <property type="entry name" value="KINESIN_MOTOR_2"/>
    <property type="match status" value="1"/>
</dbReference>
<dbReference type="GO" id="GO:0007052">
    <property type="term" value="P:mitotic spindle organization"/>
    <property type="evidence" value="ECO:0007669"/>
    <property type="project" value="TreeGrafter"/>
</dbReference>
<evidence type="ECO:0000256" key="1">
    <source>
        <dbReference type="ARBA" id="ARBA00004496"/>
    </source>
</evidence>
<dbReference type="InterPro" id="IPR027640">
    <property type="entry name" value="Kinesin-like_fam"/>
</dbReference>
<feature type="compositionally biased region" description="Polar residues" evidence="8">
    <location>
        <begin position="1008"/>
        <end position="1017"/>
    </location>
</feature>
<dbReference type="CDD" id="cd00106">
    <property type="entry name" value="KISc"/>
    <property type="match status" value="1"/>
</dbReference>
<dbReference type="InterPro" id="IPR027417">
    <property type="entry name" value="P-loop_NTPase"/>
</dbReference>
<feature type="compositionally biased region" description="Basic and acidic residues" evidence="8">
    <location>
        <begin position="506"/>
        <end position="520"/>
    </location>
</feature>
<feature type="coiled-coil region" evidence="7">
    <location>
        <begin position="318"/>
        <end position="428"/>
    </location>
</feature>
<feature type="binding site" evidence="6">
    <location>
        <begin position="77"/>
        <end position="84"/>
    </location>
    <ligand>
        <name>ATP</name>
        <dbReference type="ChEBI" id="CHEBI:30616"/>
    </ligand>
</feature>
<dbReference type="GO" id="GO:0008017">
    <property type="term" value="F:microtubule binding"/>
    <property type="evidence" value="ECO:0007669"/>
    <property type="project" value="InterPro"/>
</dbReference>
<dbReference type="Pfam" id="PF00225">
    <property type="entry name" value="Kinesin"/>
    <property type="match status" value="1"/>
</dbReference>
<dbReference type="FunFam" id="3.40.850.10:FF:000196">
    <property type="entry name" value="Kinesin-like protein"/>
    <property type="match status" value="1"/>
</dbReference>
<evidence type="ECO:0000313" key="10">
    <source>
        <dbReference type="EMBL" id="GET89301.1"/>
    </source>
</evidence>
<keyword evidence="4 6" id="KW-0067">ATP-binding</keyword>
<keyword evidence="11" id="KW-1185">Reference proteome</keyword>
<gene>
    <name evidence="10" type="ORF">LtaPh_2520400</name>
</gene>
<dbReference type="SMART" id="SM00129">
    <property type="entry name" value="KISc"/>
    <property type="match status" value="1"/>
</dbReference>
<feature type="compositionally biased region" description="Pro residues" evidence="8">
    <location>
        <begin position="479"/>
        <end position="490"/>
    </location>
</feature>
<dbReference type="SUPFAM" id="SSF52540">
    <property type="entry name" value="P-loop containing nucleoside triphosphate hydrolases"/>
    <property type="match status" value="1"/>
</dbReference>
<evidence type="ECO:0000256" key="6">
    <source>
        <dbReference type="PROSITE-ProRule" id="PRU00283"/>
    </source>
</evidence>
<keyword evidence="2" id="KW-0963">Cytoplasm</keyword>
<dbReference type="PROSITE" id="PS00411">
    <property type="entry name" value="KINESIN_MOTOR_1"/>
    <property type="match status" value="1"/>
</dbReference>
<dbReference type="GO" id="GO:0005875">
    <property type="term" value="C:microtubule associated complex"/>
    <property type="evidence" value="ECO:0007669"/>
    <property type="project" value="TreeGrafter"/>
</dbReference>